<accession>A0ABW7ZYS8</accession>
<feature type="compositionally biased region" description="Basic and acidic residues" evidence="1">
    <location>
        <begin position="1"/>
        <end position="24"/>
    </location>
</feature>
<evidence type="ECO:0000313" key="2">
    <source>
        <dbReference type="EMBL" id="MFI7439435.1"/>
    </source>
</evidence>
<proteinExistence type="predicted"/>
<dbReference type="EMBL" id="JBITMB010000001">
    <property type="protein sequence ID" value="MFI7439435.1"/>
    <property type="molecule type" value="Genomic_DNA"/>
</dbReference>
<keyword evidence="3" id="KW-1185">Reference proteome</keyword>
<feature type="region of interest" description="Disordered" evidence="1">
    <location>
        <begin position="1"/>
        <end position="31"/>
    </location>
</feature>
<comment type="caution">
    <text evidence="2">The sequence shown here is derived from an EMBL/GenBank/DDBJ whole genome shotgun (WGS) entry which is preliminary data.</text>
</comment>
<reference evidence="2 3" key="1">
    <citation type="submission" date="2024-10" db="EMBL/GenBank/DDBJ databases">
        <title>The Natural Products Discovery Center: Release of the First 8490 Sequenced Strains for Exploring Actinobacteria Biosynthetic Diversity.</title>
        <authorList>
            <person name="Kalkreuter E."/>
            <person name="Kautsar S.A."/>
            <person name="Yang D."/>
            <person name="Bader C.D."/>
            <person name="Teijaro C.N."/>
            <person name="Fluegel L."/>
            <person name="Davis C.M."/>
            <person name="Simpson J.R."/>
            <person name="Lauterbach L."/>
            <person name="Steele A.D."/>
            <person name="Gui C."/>
            <person name="Meng S."/>
            <person name="Li G."/>
            <person name="Viehrig K."/>
            <person name="Ye F."/>
            <person name="Su P."/>
            <person name="Kiefer A.F."/>
            <person name="Nichols A."/>
            <person name="Cepeda A.J."/>
            <person name="Yan W."/>
            <person name="Fan B."/>
            <person name="Jiang Y."/>
            <person name="Adhikari A."/>
            <person name="Zheng C.-J."/>
            <person name="Schuster L."/>
            <person name="Cowan T.M."/>
            <person name="Smanski M.J."/>
            <person name="Chevrette M.G."/>
            <person name="De Carvalho L.P.S."/>
            <person name="Shen B."/>
        </authorList>
    </citation>
    <scope>NUCLEOTIDE SEQUENCE [LARGE SCALE GENOMIC DNA]</scope>
    <source>
        <strain evidence="2 3">NPDC049503</strain>
    </source>
</reference>
<dbReference type="RefSeq" id="WP_397019021.1">
    <property type="nucleotide sequence ID" value="NZ_JBITMB010000001.1"/>
</dbReference>
<organism evidence="2 3">
    <name type="scientific">Nonomuraea indica</name>
    <dbReference type="NCBI Taxonomy" id="1581193"/>
    <lineage>
        <taxon>Bacteria</taxon>
        <taxon>Bacillati</taxon>
        <taxon>Actinomycetota</taxon>
        <taxon>Actinomycetes</taxon>
        <taxon>Streptosporangiales</taxon>
        <taxon>Streptosporangiaceae</taxon>
        <taxon>Nonomuraea</taxon>
    </lineage>
</organism>
<gene>
    <name evidence="2" type="ORF">ACIBP5_05670</name>
</gene>
<name>A0ABW7ZYS8_9ACTN</name>
<dbReference type="Proteomes" id="UP001612928">
    <property type="component" value="Unassembled WGS sequence"/>
</dbReference>
<evidence type="ECO:0000313" key="3">
    <source>
        <dbReference type="Proteomes" id="UP001612928"/>
    </source>
</evidence>
<evidence type="ECO:0000256" key="1">
    <source>
        <dbReference type="SAM" id="MobiDB-lite"/>
    </source>
</evidence>
<sequence>MSRTDKTMPLRIQEQDGRRYRHDVGGSYEGIGRDTNIAERKARRRVRLILLRGEVPEPTRHRHGEKWLY</sequence>
<protein>
    <submittedName>
        <fullName evidence="2">Uncharacterized protein</fullName>
    </submittedName>
</protein>